<keyword evidence="2" id="KW-0812">Transmembrane</keyword>
<keyword evidence="3" id="KW-0732">Signal</keyword>
<feature type="compositionally biased region" description="Low complexity" evidence="1">
    <location>
        <begin position="361"/>
        <end position="377"/>
    </location>
</feature>
<feature type="signal peptide" evidence="3">
    <location>
        <begin position="1"/>
        <end position="27"/>
    </location>
</feature>
<reference evidence="4 5" key="1">
    <citation type="submission" date="2015-09" db="EMBL/GenBank/DDBJ databases">
        <authorList>
            <consortium name="Pathogen Informatics"/>
        </authorList>
    </citation>
    <scope>NUCLEOTIDE SEQUENCE [LARGE SCALE GENOMIC DNA]</scope>
    <source>
        <strain evidence="4 5">2789STDY5834878</strain>
    </source>
</reference>
<evidence type="ECO:0000313" key="5">
    <source>
        <dbReference type="Proteomes" id="UP000095780"/>
    </source>
</evidence>
<keyword evidence="2" id="KW-1133">Transmembrane helix</keyword>
<gene>
    <name evidence="4" type="ORF">ERS852492_03087</name>
</gene>
<evidence type="ECO:0000313" key="4">
    <source>
        <dbReference type="EMBL" id="CUQ92354.1"/>
    </source>
</evidence>
<evidence type="ECO:0000256" key="1">
    <source>
        <dbReference type="SAM" id="MobiDB-lite"/>
    </source>
</evidence>
<dbReference type="AlphaFoldDB" id="A0A174ZYK9"/>
<feature type="region of interest" description="Disordered" evidence="1">
    <location>
        <begin position="357"/>
        <end position="381"/>
    </location>
</feature>
<name>A0A174ZYK9_9FIRM</name>
<evidence type="ECO:0000256" key="3">
    <source>
        <dbReference type="SAM" id="SignalP"/>
    </source>
</evidence>
<keyword evidence="2" id="KW-0472">Membrane</keyword>
<feature type="transmembrane region" description="Helical" evidence="2">
    <location>
        <begin position="390"/>
        <end position="409"/>
    </location>
</feature>
<feature type="chain" id="PRO_5008039199" evidence="3">
    <location>
        <begin position="28"/>
        <end position="415"/>
    </location>
</feature>
<dbReference type="Proteomes" id="UP000095780">
    <property type="component" value="Unassembled WGS sequence"/>
</dbReference>
<dbReference type="RefSeq" id="WP_055288210.1">
    <property type="nucleotide sequence ID" value="NZ_CABIXW010000014.1"/>
</dbReference>
<organism evidence="4 5">
    <name type="scientific">Lachnospira eligens</name>
    <dbReference type="NCBI Taxonomy" id="39485"/>
    <lineage>
        <taxon>Bacteria</taxon>
        <taxon>Bacillati</taxon>
        <taxon>Bacillota</taxon>
        <taxon>Clostridia</taxon>
        <taxon>Lachnospirales</taxon>
        <taxon>Lachnospiraceae</taxon>
        <taxon>Lachnospira</taxon>
    </lineage>
</organism>
<evidence type="ECO:0000256" key="2">
    <source>
        <dbReference type="SAM" id="Phobius"/>
    </source>
</evidence>
<sequence length="415" mass="44723">MKQLKRKVFAFLVAACLICMNIVPAFADTTTDATVPAAADVRQEAQLTASYLMNSIDFSTYADTGVFYGVSRDLFLAIRSGYDCSNQLAAYLEFVKNNISEDGTISINNGYNAKNYYISSYTYLIMILSASGIDATDFNGINIVSKFDKIINTFSVDDLSNNSMNIYHIGSVYSVVNAYRDTISNSDKVLADIKSALLAACTADGNGIDNWGNSTDSNGFVFPFFASLYDTDSDVKKAVDSAADYSKQTILTDGTSGYSVQYPTPGNTNSSGMNLAFFAQYNNPDVNTAVLYNSIVNKFKSASGNGAYINTYTGQEDFKSATPDALQGIITYLYALESKTNPFDITADVKAIADAKNAPIEEPSTEPSTEPATEPSTGNEVSPATGDINVYMYLLLAACAATFACVTVYNKKSAR</sequence>
<protein>
    <submittedName>
        <fullName evidence="4">Uncharacterized protein</fullName>
    </submittedName>
</protein>
<proteinExistence type="predicted"/>
<dbReference type="EMBL" id="CZBV01000014">
    <property type="protein sequence ID" value="CUQ92354.1"/>
    <property type="molecule type" value="Genomic_DNA"/>
</dbReference>
<accession>A0A174ZYK9</accession>